<dbReference type="InterPro" id="IPR006015">
    <property type="entry name" value="Universal_stress_UspA"/>
</dbReference>
<organism evidence="3 4">
    <name type="scientific">Arthrobacter gandavensis</name>
    <dbReference type="NCBI Taxonomy" id="169960"/>
    <lineage>
        <taxon>Bacteria</taxon>
        <taxon>Bacillati</taxon>
        <taxon>Actinomycetota</taxon>
        <taxon>Actinomycetes</taxon>
        <taxon>Micrococcales</taxon>
        <taxon>Micrococcaceae</taxon>
        <taxon>Arthrobacter</taxon>
    </lineage>
</organism>
<accession>A0ABN2NZF1</accession>
<dbReference type="Proteomes" id="UP001500784">
    <property type="component" value="Unassembled WGS sequence"/>
</dbReference>
<dbReference type="Pfam" id="PF00582">
    <property type="entry name" value="Usp"/>
    <property type="match status" value="1"/>
</dbReference>
<dbReference type="SUPFAM" id="SSF52402">
    <property type="entry name" value="Adenine nucleotide alpha hydrolases-like"/>
    <property type="match status" value="1"/>
</dbReference>
<evidence type="ECO:0000313" key="3">
    <source>
        <dbReference type="EMBL" id="GAA1907971.1"/>
    </source>
</evidence>
<dbReference type="EMBL" id="BAAALV010000002">
    <property type="protein sequence ID" value="GAA1907971.1"/>
    <property type="molecule type" value="Genomic_DNA"/>
</dbReference>
<dbReference type="Gene3D" id="3.40.50.620">
    <property type="entry name" value="HUPs"/>
    <property type="match status" value="1"/>
</dbReference>
<proteinExistence type="inferred from homology"/>
<dbReference type="InterPro" id="IPR006016">
    <property type="entry name" value="UspA"/>
</dbReference>
<protein>
    <submittedName>
        <fullName evidence="3">Universal stress protein</fullName>
    </submittedName>
</protein>
<dbReference type="PANTHER" id="PTHR46553">
    <property type="entry name" value="ADENINE NUCLEOTIDE ALPHA HYDROLASES-LIKE SUPERFAMILY PROTEIN"/>
    <property type="match status" value="1"/>
</dbReference>
<name>A0ABN2NZF1_9MICC</name>
<comment type="similarity">
    <text evidence="1">Belongs to the universal stress protein A family.</text>
</comment>
<gene>
    <name evidence="3" type="ORF">GCM10009688_09990</name>
</gene>
<dbReference type="RefSeq" id="WP_152225406.1">
    <property type="nucleotide sequence ID" value="NZ_BAAALV010000002.1"/>
</dbReference>
<reference evidence="3 4" key="1">
    <citation type="journal article" date="2019" name="Int. J. Syst. Evol. Microbiol.">
        <title>The Global Catalogue of Microorganisms (GCM) 10K type strain sequencing project: providing services to taxonomists for standard genome sequencing and annotation.</title>
        <authorList>
            <consortium name="The Broad Institute Genomics Platform"/>
            <consortium name="The Broad Institute Genome Sequencing Center for Infectious Disease"/>
            <person name="Wu L."/>
            <person name="Ma J."/>
        </authorList>
    </citation>
    <scope>NUCLEOTIDE SEQUENCE [LARGE SCALE GENOMIC DNA]</scope>
    <source>
        <strain evidence="3 4">JCM 13316</strain>
    </source>
</reference>
<dbReference type="PRINTS" id="PR01438">
    <property type="entry name" value="UNVRSLSTRESS"/>
</dbReference>
<comment type="caution">
    <text evidence="3">The sequence shown here is derived from an EMBL/GenBank/DDBJ whole genome shotgun (WGS) entry which is preliminary data.</text>
</comment>
<feature type="domain" description="UspA" evidence="2">
    <location>
        <begin position="6"/>
        <end position="141"/>
    </location>
</feature>
<evidence type="ECO:0000313" key="4">
    <source>
        <dbReference type="Proteomes" id="UP001500784"/>
    </source>
</evidence>
<sequence>MAKDNRKRIVVGVDGSELSLVALRTARRLADLLHCRMEAVTVWSYPIALAVPIPSTEWSPRVEADNALEETLQAAFGQDIPEGLKKTVVSGQPVQVLVEASKSAEMLVVGSRGRGGFAGLLLGSVSSAAAAHAHCPVLIVHPPEAD</sequence>
<evidence type="ECO:0000256" key="1">
    <source>
        <dbReference type="ARBA" id="ARBA00008791"/>
    </source>
</evidence>
<evidence type="ECO:0000259" key="2">
    <source>
        <dbReference type="Pfam" id="PF00582"/>
    </source>
</evidence>
<dbReference type="PANTHER" id="PTHR46553:SF3">
    <property type="entry name" value="ADENINE NUCLEOTIDE ALPHA HYDROLASES-LIKE SUPERFAMILY PROTEIN"/>
    <property type="match status" value="1"/>
</dbReference>
<keyword evidence="4" id="KW-1185">Reference proteome</keyword>
<dbReference type="InterPro" id="IPR014729">
    <property type="entry name" value="Rossmann-like_a/b/a_fold"/>
</dbReference>